<evidence type="ECO:0000256" key="3">
    <source>
        <dbReference type="ARBA" id="ARBA00022989"/>
    </source>
</evidence>
<keyword evidence="2 5" id="KW-0812">Transmembrane</keyword>
<comment type="subcellular location">
    <subcellularLocation>
        <location evidence="1">Membrane</location>
        <topology evidence="1">Multi-pass membrane protein</topology>
    </subcellularLocation>
</comment>
<dbReference type="AlphaFoldDB" id="A0A2S7SWQ2"/>
<feature type="transmembrane region" description="Helical" evidence="5">
    <location>
        <begin position="49"/>
        <end position="70"/>
    </location>
</feature>
<name>A0A2S7SWQ2_9BACT</name>
<dbReference type="InterPro" id="IPR016944">
    <property type="entry name" value="UCP030066"/>
</dbReference>
<dbReference type="EMBL" id="PPSL01000003">
    <property type="protein sequence ID" value="PQJ11041.1"/>
    <property type="molecule type" value="Genomic_DNA"/>
</dbReference>
<dbReference type="PIRSF" id="PIRSF030066">
    <property type="entry name" value="UCP030066"/>
    <property type="match status" value="1"/>
</dbReference>
<evidence type="ECO:0000313" key="7">
    <source>
        <dbReference type="Proteomes" id="UP000239872"/>
    </source>
</evidence>
<evidence type="ECO:0000256" key="4">
    <source>
        <dbReference type="ARBA" id="ARBA00023136"/>
    </source>
</evidence>
<keyword evidence="4 5" id="KW-0472">Membrane</keyword>
<protein>
    <submittedName>
        <fullName evidence="6">DoxX-like family protein</fullName>
    </submittedName>
</protein>
<sequence length="129" mass="14481">MSTANKKMNIAYWIVVVLFGGFMIFSAIPDIMMNPDAVKMIHDDMGYPMYFLKFIGVAKLLGGLAIIIPGFPRIKEWAYAGLMFDLISATYSFDALGKSPIEWAPMFLFIGLGFAAYVLYHKKYKTTAV</sequence>
<accession>A0A2S7SWQ2</accession>
<dbReference type="Proteomes" id="UP000239872">
    <property type="component" value="Unassembled WGS sequence"/>
</dbReference>
<evidence type="ECO:0000256" key="2">
    <source>
        <dbReference type="ARBA" id="ARBA00022692"/>
    </source>
</evidence>
<feature type="transmembrane region" description="Helical" evidence="5">
    <location>
        <begin position="12"/>
        <end position="29"/>
    </location>
</feature>
<organism evidence="6 7">
    <name type="scientific">Flavipsychrobacter stenotrophus</name>
    <dbReference type="NCBI Taxonomy" id="2077091"/>
    <lineage>
        <taxon>Bacteria</taxon>
        <taxon>Pseudomonadati</taxon>
        <taxon>Bacteroidota</taxon>
        <taxon>Chitinophagia</taxon>
        <taxon>Chitinophagales</taxon>
        <taxon>Chitinophagaceae</taxon>
        <taxon>Flavipsychrobacter</taxon>
    </lineage>
</organism>
<dbReference type="Pfam" id="PF13564">
    <property type="entry name" value="DoxX_2"/>
    <property type="match status" value="1"/>
</dbReference>
<dbReference type="OrthoDB" id="7960583at2"/>
<gene>
    <name evidence="6" type="ORF">CJD36_013815</name>
</gene>
<keyword evidence="3 5" id="KW-1133">Transmembrane helix</keyword>
<comment type="caution">
    <text evidence="6">The sequence shown here is derived from an EMBL/GenBank/DDBJ whole genome shotgun (WGS) entry which is preliminary data.</text>
</comment>
<proteinExistence type="predicted"/>
<evidence type="ECO:0000313" key="6">
    <source>
        <dbReference type="EMBL" id="PQJ11041.1"/>
    </source>
</evidence>
<keyword evidence="7" id="KW-1185">Reference proteome</keyword>
<dbReference type="InterPro" id="IPR032808">
    <property type="entry name" value="DoxX"/>
</dbReference>
<evidence type="ECO:0000256" key="1">
    <source>
        <dbReference type="ARBA" id="ARBA00004141"/>
    </source>
</evidence>
<feature type="transmembrane region" description="Helical" evidence="5">
    <location>
        <begin position="103"/>
        <end position="120"/>
    </location>
</feature>
<reference evidence="6 7" key="1">
    <citation type="submission" date="2018-01" db="EMBL/GenBank/DDBJ databases">
        <title>A novel member of the phylum Bacteroidetes isolated from glacier ice.</title>
        <authorList>
            <person name="Liu Q."/>
            <person name="Xin Y.-H."/>
        </authorList>
    </citation>
    <scope>NUCLEOTIDE SEQUENCE [LARGE SCALE GENOMIC DNA]</scope>
    <source>
        <strain evidence="6 7">RB1R16</strain>
    </source>
</reference>
<dbReference type="GO" id="GO:0016020">
    <property type="term" value="C:membrane"/>
    <property type="evidence" value="ECO:0007669"/>
    <property type="project" value="UniProtKB-SubCell"/>
</dbReference>
<evidence type="ECO:0000256" key="5">
    <source>
        <dbReference type="SAM" id="Phobius"/>
    </source>
</evidence>